<organism evidence="1 2">
    <name type="scientific">Hahella chejuensis (strain KCTC 2396)</name>
    <dbReference type="NCBI Taxonomy" id="349521"/>
    <lineage>
        <taxon>Bacteria</taxon>
        <taxon>Pseudomonadati</taxon>
        <taxon>Pseudomonadota</taxon>
        <taxon>Gammaproteobacteria</taxon>
        <taxon>Oceanospirillales</taxon>
        <taxon>Hahellaceae</taxon>
        <taxon>Hahella</taxon>
    </lineage>
</organism>
<name>Q2S872_HAHCH</name>
<keyword evidence="2" id="KW-1185">Reference proteome</keyword>
<proteinExistence type="predicted"/>
<dbReference type="EMBL" id="CP000155">
    <property type="protein sequence ID" value="ABC33152.1"/>
    <property type="molecule type" value="Genomic_DNA"/>
</dbReference>
<sequence length="34" mass="3650">MNKTKSTEKKIKAGFNPGKTRGVLGNAYKAVAIK</sequence>
<dbReference type="Proteomes" id="UP000000238">
    <property type="component" value="Chromosome"/>
</dbReference>
<gene>
    <name evidence="1" type="ordered locus">HCH_06511</name>
</gene>
<reference evidence="1 2" key="1">
    <citation type="journal article" date="2005" name="Nucleic Acids Res.">
        <title>Genomic blueprint of Hahella chejuensis, a marine microbe producing an algicidal agent.</title>
        <authorList>
            <person name="Jeong H."/>
            <person name="Yim J.H."/>
            <person name="Lee C."/>
            <person name="Choi S.-H."/>
            <person name="Park Y.K."/>
            <person name="Yoon S.H."/>
            <person name="Hur C.-G."/>
            <person name="Kang H.-Y."/>
            <person name="Kim D."/>
            <person name="Lee H.H."/>
            <person name="Park K.H."/>
            <person name="Park S.-H."/>
            <person name="Park H.-S."/>
            <person name="Lee H.K."/>
            <person name="Oh T.K."/>
            <person name="Kim J.F."/>
        </authorList>
    </citation>
    <scope>NUCLEOTIDE SEQUENCE [LARGE SCALE GENOMIC DNA]</scope>
    <source>
        <strain evidence="1 2">KCTC 2396</strain>
    </source>
</reference>
<dbReference type="KEGG" id="hch:HCH_06511"/>
<protein>
    <submittedName>
        <fullName evidence="1">Uncharacterized protein</fullName>
    </submittedName>
</protein>
<evidence type="ECO:0000313" key="1">
    <source>
        <dbReference type="EMBL" id="ABC33152.1"/>
    </source>
</evidence>
<accession>Q2S872</accession>
<evidence type="ECO:0000313" key="2">
    <source>
        <dbReference type="Proteomes" id="UP000000238"/>
    </source>
</evidence>
<dbReference type="AlphaFoldDB" id="Q2S872"/>
<dbReference type="HOGENOM" id="CLU_3374055_0_0_6"/>